<dbReference type="Gene3D" id="2.60.120.700">
    <property type="entry name" value="Peptidase G1"/>
    <property type="match status" value="1"/>
</dbReference>
<feature type="signal peptide" evidence="2">
    <location>
        <begin position="1"/>
        <end position="18"/>
    </location>
</feature>
<dbReference type="GO" id="GO:0070007">
    <property type="term" value="F:glutamic-type endopeptidase activity"/>
    <property type="evidence" value="ECO:0007669"/>
    <property type="project" value="InterPro"/>
</dbReference>
<evidence type="ECO:0008006" key="5">
    <source>
        <dbReference type="Google" id="ProtNLM"/>
    </source>
</evidence>
<evidence type="ECO:0000256" key="2">
    <source>
        <dbReference type="SAM" id="SignalP"/>
    </source>
</evidence>
<dbReference type="Pfam" id="PF01828">
    <property type="entry name" value="Peptidase_A4"/>
    <property type="match status" value="1"/>
</dbReference>
<dbReference type="OrthoDB" id="2862635at2759"/>
<dbReference type="SUPFAM" id="SSF49899">
    <property type="entry name" value="Concanavalin A-like lectins/glucanases"/>
    <property type="match status" value="1"/>
</dbReference>
<dbReference type="STRING" id="113226.A0A139IN13"/>
<dbReference type="CDD" id="cd13426">
    <property type="entry name" value="Peptidase_G1"/>
    <property type="match status" value="1"/>
</dbReference>
<evidence type="ECO:0000313" key="4">
    <source>
        <dbReference type="Proteomes" id="UP000073492"/>
    </source>
</evidence>
<dbReference type="Proteomes" id="UP000073492">
    <property type="component" value="Unassembled WGS sequence"/>
</dbReference>
<name>A0A139IN13_9PEZI</name>
<dbReference type="PANTHER" id="PTHR37536">
    <property type="entry name" value="PUTATIVE (AFU_ORTHOLOGUE AFUA_3G02970)-RELATED"/>
    <property type="match status" value="1"/>
</dbReference>
<comment type="caution">
    <text evidence="3">The sequence shown here is derived from an EMBL/GenBank/DDBJ whole genome shotgun (WGS) entry which is preliminary data.</text>
</comment>
<dbReference type="InterPro" id="IPR013320">
    <property type="entry name" value="ConA-like_dom_sf"/>
</dbReference>
<dbReference type="GO" id="GO:0006508">
    <property type="term" value="P:proteolysis"/>
    <property type="evidence" value="ECO:0007669"/>
    <property type="project" value="InterPro"/>
</dbReference>
<dbReference type="InterPro" id="IPR000250">
    <property type="entry name" value="Peptidase_G1"/>
</dbReference>
<protein>
    <recommendedName>
        <fullName evidence="5">Concanavalin A-like lectin/glucanase</fullName>
    </recommendedName>
</protein>
<feature type="chain" id="PRO_5007297577" description="Concanavalin A-like lectin/glucanase" evidence="2">
    <location>
        <begin position="19"/>
        <end position="239"/>
    </location>
</feature>
<evidence type="ECO:0000256" key="1">
    <source>
        <dbReference type="PIRSR" id="PIRSR600250-50"/>
    </source>
</evidence>
<dbReference type="EMBL" id="LFZO01000045">
    <property type="protein sequence ID" value="KXT16050.1"/>
    <property type="molecule type" value="Genomic_DNA"/>
</dbReference>
<dbReference type="PANTHER" id="PTHR37536:SF1">
    <property type="entry name" value="ASPERGILLOPEPSIN, PUTAITVE (AFU_ORTHOLOGUE AFUA_7G01200)"/>
    <property type="match status" value="1"/>
</dbReference>
<accession>A0A139IN13</accession>
<organism evidence="3 4">
    <name type="scientific">Pseudocercospora musae</name>
    <dbReference type="NCBI Taxonomy" id="113226"/>
    <lineage>
        <taxon>Eukaryota</taxon>
        <taxon>Fungi</taxon>
        <taxon>Dikarya</taxon>
        <taxon>Ascomycota</taxon>
        <taxon>Pezizomycotina</taxon>
        <taxon>Dothideomycetes</taxon>
        <taxon>Dothideomycetidae</taxon>
        <taxon>Mycosphaerellales</taxon>
        <taxon>Mycosphaerellaceae</taxon>
        <taxon>Pseudocercospora</taxon>
    </lineage>
</organism>
<sequence length="239" mass="26538">MKLLFTIIATSLACLALAAPTDLVENSRNPHHSPNWAGAVKHSNLVKYVEGTVNAPTVRAPEDGQEYMGAAWVGIDGSGKDKECGNLFQTGIDWRVRDGKTKYSAWSEWYPNPPQRFDIDVAQGDSIFMKVEAYTNTSGTAYIKNNSNGQEDSKDYHDTPYPICQRSAEWIVEDPGNLVPFATLATPVDFTEMKTIYGDYSRGPEGARNYEMQQDGETLLKCEIDAENRTGKMSCYGKN</sequence>
<feature type="active site" description="Proton acceptor" evidence="1">
    <location>
        <position position="173"/>
    </location>
</feature>
<dbReference type="AlphaFoldDB" id="A0A139IN13"/>
<proteinExistence type="predicted"/>
<dbReference type="PRINTS" id="PR00977">
    <property type="entry name" value="SCYTLDPTASE"/>
</dbReference>
<dbReference type="InterPro" id="IPR038656">
    <property type="entry name" value="Peptidase_G1_sf"/>
</dbReference>
<keyword evidence="4" id="KW-1185">Reference proteome</keyword>
<gene>
    <name evidence="3" type="ORF">AC579_7090</name>
</gene>
<evidence type="ECO:0000313" key="3">
    <source>
        <dbReference type="EMBL" id="KXT16050.1"/>
    </source>
</evidence>
<reference evidence="3 4" key="1">
    <citation type="submission" date="2015-07" db="EMBL/GenBank/DDBJ databases">
        <title>Comparative genomics of the Sigatoka disease complex on banana suggests a link between parallel evolutionary changes in Pseudocercospora fijiensis and Pseudocercospora eumusae and increased virulence on the banana host.</title>
        <authorList>
            <person name="Chang T.-C."/>
            <person name="Salvucci A."/>
            <person name="Crous P.W."/>
            <person name="Stergiopoulos I."/>
        </authorList>
    </citation>
    <scope>NUCLEOTIDE SEQUENCE [LARGE SCALE GENOMIC DNA]</scope>
    <source>
        <strain evidence="3 4">CBS 116634</strain>
    </source>
</reference>
<keyword evidence="2" id="KW-0732">Signal</keyword>